<name>A0A6C0BZ66_9ZZZZ</name>
<dbReference type="Gene3D" id="3.30.700.20">
    <property type="entry name" value="Hypothetical protein ph0010, domain 1"/>
    <property type="match status" value="1"/>
</dbReference>
<dbReference type="SUPFAM" id="SSF143447">
    <property type="entry name" value="AMMECR1-like"/>
    <property type="match status" value="1"/>
</dbReference>
<dbReference type="Pfam" id="PF01871">
    <property type="entry name" value="AMMECR1"/>
    <property type="match status" value="1"/>
</dbReference>
<dbReference type="Gene3D" id="3.40.830.10">
    <property type="entry name" value="LigB-like"/>
    <property type="match status" value="1"/>
</dbReference>
<dbReference type="AlphaFoldDB" id="A0A6C0BZ66"/>
<dbReference type="EMBL" id="MN739279">
    <property type="protein sequence ID" value="QHS96814.1"/>
    <property type="molecule type" value="Genomic_DNA"/>
</dbReference>
<proteinExistence type="predicted"/>
<dbReference type="InterPro" id="IPR002737">
    <property type="entry name" value="MEMO1_fam"/>
</dbReference>
<dbReference type="InterPro" id="IPR002733">
    <property type="entry name" value="AMMECR1_domain"/>
</dbReference>
<dbReference type="InterPro" id="IPR027485">
    <property type="entry name" value="AMMECR1_N"/>
</dbReference>
<feature type="domain" description="AMMECR1" evidence="1">
    <location>
        <begin position="312"/>
        <end position="467"/>
    </location>
</feature>
<evidence type="ECO:0000259" key="1">
    <source>
        <dbReference type="Pfam" id="PF01871"/>
    </source>
</evidence>
<dbReference type="Pfam" id="PF01875">
    <property type="entry name" value="Memo"/>
    <property type="match status" value="1"/>
</dbReference>
<protein>
    <recommendedName>
        <fullName evidence="1">AMMECR1 domain-containing protein</fullName>
    </recommendedName>
</protein>
<evidence type="ECO:0000313" key="2">
    <source>
        <dbReference type="EMBL" id="QHS96814.1"/>
    </source>
</evidence>
<dbReference type="Gene3D" id="3.30.1490.150">
    <property type="entry name" value="Hypothetical protein ph0010, domain 2"/>
    <property type="match status" value="1"/>
</dbReference>
<organism evidence="2">
    <name type="scientific">viral metagenome</name>
    <dbReference type="NCBI Taxonomy" id="1070528"/>
    <lineage>
        <taxon>unclassified sequences</taxon>
        <taxon>metagenomes</taxon>
        <taxon>organismal metagenomes</taxon>
    </lineage>
</organism>
<dbReference type="InterPro" id="IPR036071">
    <property type="entry name" value="AMMECR1_dom_sf"/>
</dbReference>
<reference evidence="2" key="1">
    <citation type="journal article" date="2020" name="Nature">
        <title>Giant virus diversity and host interactions through global metagenomics.</title>
        <authorList>
            <person name="Schulz F."/>
            <person name="Roux S."/>
            <person name="Paez-Espino D."/>
            <person name="Jungbluth S."/>
            <person name="Walsh D.A."/>
            <person name="Denef V.J."/>
            <person name="McMahon K.D."/>
            <person name="Konstantinidis K.T."/>
            <person name="Eloe-Fadrosh E.A."/>
            <person name="Kyrpides N.C."/>
            <person name="Woyke T."/>
        </authorList>
    </citation>
    <scope>NUCLEOTIDE SEQUENCE</scope>
    <source>
        <strain evidence="2">GVMAG-M-3300020166-5</strain>
    </source>
</reference>
<accession>A0A6C0BZ66</accession>
<sequence length="481" mass="56211">MKTKKTHHKVLKHKVLKHKVLKHKVSKHNISKTKKIYNINYPRAAILPHAGKKYAGDARKNILIHFPRYKIKYIIYISAIHDSRDILPGVYQLYKDTTFGKTPQLPIINKNEHSFDWVENELRTHFPNVKIFVLTPVKKYDTQIVKWITTFISNHPNSVLFSTTDLTHHGKQFNNNILKFPQRLHKQYLEEHLIYSLIQHPLQLHKIKQYTNQSELLCGPYAIQLFCECVKKINYSGKVVDYYDSHLENNKLDKYTVTSTHIKNIVSYVSIIYGPTINSDKLNNFDIMLALGSIKSEIIKKLNNASYSVKLPLWSPFYNMHQGVFVGTSLNGKTNCSYGRYETTNTHKTATKIIEAAGDCLLDAKNRWNIPYSNHLLDKLDYKIELLDPKHKWKKYSGKHTERYFKLNGKQGIYLKLLSGKSATYLPVVAREHKHWTIDKYMENLSEKAGGNKYDWKKGTIWIYESKSYTWDGNKHKIKLS</sequence>